<evidence type="ECO:0000256" key="1">
    <source>
        <dbReference type="ARBA" id="ARBA00000085"/>
    </source>
</evidence>
<dbReference type="GO" id="GO:0005524">
    <property type="term" value="F:ATP binding"/>
    <property type="evidence" value="ECO:0007669"/>
    <property type="project" value="UniProtKB-KW"/>
</dbReference>
<comment type="catalytic activity">
    <reaction evidence="1">
        <text>ATP + protein L-histidine = ADP + protein N-phospho-L-histidine.</text>
        <dbReference type="EC" id="2.7.13.3"/>
    </reaction>
</comment>
<evidence type="ECO:0000256" key="12">
    <source>
        <dbReference type="ARBA" id="ARBA00023012"/>
    </source>
</evidence>
<dbReference type="CDD" id="cd00075">
    <property type="entry name" value="HATPase"/>
    <property type="match status" value="1"/>
</dbReference>
<dbReference type="EC" id="2.7.13.3" evidence="3"/>
<keyword evidence="12" id="KW-0902">Two-component regulatory system</keyword>
<dbReference type="CDD" id="cd06225">
    <property type="entry name" value="HAMP"/>
    <property type="match status" value="1"/>
</dbReference>
<dbReference type="SMART" id="SM00387">
    <property type="entry name" value="HATPase_c"/>
    <property type="match status" value="1"/>
</dbReference>
<comment type="caution">
    <text evidence="18">The sequence shown here is derived from an EMBL/GenBank/DDBJ whole genome shotgun (WGS) entry which is preliminary data.</text>
</comment>
<feature type="region of interest" description="Disordered" evidence="14">
    <location>
        <begin position="80"/>
        <end position="103"/>
    </location>
</feature>
<dbReference type="PRINTS" id="PR00344">
    <property type="entry name" value="BCTRLSENSOR"/>
</dbReference>
<evidence type="ECO:0000256" key="2">
    <source>
        <dbReference type="ARBA" id="ARBA00004651"/>
    </source>
</evidence>
<keyword evidence="11 15" id="KW-1133">Transmembrane helix</keyword>
<dbReference type="InterPro" id="IPR005467">
    <property type="entry name" value="His_kinase_dom"/>
</dbReference>
<dbReference type="SMART" id="SM00388">
    <property type="entry name" value="HisKA"/>
    <property type="match status" value="1"/>
</dbReference>
<sequence length="510" mass="56729">MIKKARKFIRNRLVPGSLRSQLLVRSLFILAALLILIGGLQYWLMRDFLYQSRAEGMRAQIMSIPKGLLRTTQGEIFPDSDHEEQEKNHNASNSSASDSSMEREGRPFVFRETSLALINTDGSFTDISGEFGMKSPQLSAAEYTALMTNYQDYHAHKNYVIAQDSTGEEQLIVFSPAGPPSESKGLLQMGTSTAPLQEQLLQQLLIFVVLSFLALAGGVVLYIPVLRRTLVPLSRMVEVVQQTDAGNLAERFPTAQGQVEIDRLSTSFNGMLERLELSFEAERESKELMRQFIADASHELRTPLTSIHGFLEVLLRGAADNPQKLQAALTSMHGESRRINKLVEDLLLLTKLDQAPQLQLTEVRLDALLREMEPQLLMLAGQRNVRFDLTAHVRTAADPDKMKQVVLNLFHNAVQHTHENEGVITVSLNVSGEHAELTVQDNGSGIDPEHLPHIFDRFYRSESSRTRKSGGAGLGLSITRSIIEAHKGTICAQSKPGRGTSFHITLPTVQ</sequence>
<dbReference type="FunFam" id="1.10.287.130:FF:000001">
    <property type="entry name" value="Two-component sensor histidine kinase"/>
    <property type="match status" value="1"/>
</dbReference>
<name>A0A433X6C2_9BACL</name>
<proteinExistence type="predicted"/>
<evidence type="ECO:0000256" key="4">
    <source>
        <dbReference type="ARBA" id="ARBA00022475"/>
    </source>
</evidence>
<keyword evidence="4" id="KW-1003">Cell membrane</keyword>
<evidence type="ECO:0000256" key="8">
    <source>
        <dbReference type="ARBA" id="ARBA00022741"/>
    </source>
</evidence>
<protein>
    <recommendedName>
        <fullName evidence="3">histidine kinase</fullName>
        <ecNumber evidence="3">2.7.13.3</ecNumber>
    </recommendedName>
</protein>
<keyword evidence="9 18" id="KW-0418">Kinase</keyword>
<dbReference type="InterPro" id="IPR036890">
    <property type="entry name" value="HATPase_C_sf"/>
</dbReference>
<evidence type="ECO:0000256" key="13">
    <source>
        <dbReference type="ARBA" id="ARBA00023136"/>
    </source>
</evidence>
<dbReference type="RefSeq" id="WP_127199955.1">
    <property type="nucleotide sequence ID" value="NZ_RZNX01000006.1"/>
</dbReference>
<evidence type="ECO:0000256" key="10">
    <source>
        <dbReference type="ARBA" id="ARBA00022840"/>
    </source>
</evidence>
<keyword evidence="7 15" id="KW-0812">Transmembrane</keyword>
<evidence type="ECO:0000256" key="7">
    <source>
        <dbReference type="ARBA" id="ARBA00022692"/>
    </source>
</evidence>
<evidence type="ECO:0000256" key="9">
    <source>
        <dbReference type="ARBA" id="ARBA00022777"/>
    </source>
</evidence>
<evidence type="ECO:0000256" key="6">
    <source>
        <dbReference type="ARBA" id="ARBA00022679"/>
    </source>
</evidence>
<dbReference type="PANTHER" id="PTHR45436:SF5">
    <property type="entry name" value="SENSOR HISTIDINE KINASE TRCS"/>
    <property type="match status" value="1"/>
</dbReference>
<keyword evidence="5" id="KW-0597">Phosphoprotein</keyword>
<dbReference type="SUPFAM" id="SSF158472">
    <property type="entry name" value="HAMP domain-like"/>
    <property type="match status" value="1"/>
</dbReference>
<dbReference type="PROSITE" id="PS50885">
    <property type="entry name" value="HAMP"/>
    <property type="match status" value="1"/>
</dbReference>
<evidence type="ECO:0000313" key="19">
    <source>
        <dbReference type="Proteomes" id="UP000272464"/>
    </source>
</evidence>
<evidence type="ECO:0000256" key="11">
    <source>
        <dbReference type="ARBA" id="ARBA00022989"/>
    </source>
</evidence>
<dbReference type="InterPro" id="IPR036097">
    <property type="entry name" value="HisK_dim/P_sf"/>
</dbReference>
<keyword evidence="19" id="KW-1185">Reference proteome</keyword>
<dbReference type="Pfam" id="PF00672">
    <property type="entry name" value="HAMP"/>
    <property type="match status" value="1"/>
</dbReference>
<feature type="domain" description="Histidine kinase" evidence="16">
    <location>
        <begin position="295"/>
        <end position="510"/>
    </location>
</feature>
<dbReference type="FunFam" id="3.30.565.10:FF:000006">
    <property type="entry name" value="Sensor histidine kinase WalK"/>
    <property type="match status" value="1"/>
</dbReference>
<feature type="transmembrane region" description="Helical" evidence="15">
    <location>
        <begin position="22"/>
        <end position="44"/>
    </location>
</feature>
<organism evidence="18 19">
    <name type="scientific">Paenibacillus zeisoli</name>
    <dbReference type="NCBI Taxonomy" id="2496267"/>
    <lineage>
        <taxon>Bacteria</taxon>
        <taxon>Bacillati</taxon>
        <taxon>Bacillota</taxon>
        <taxon>Bacilli</taxon>
        <taxon>Bacillales</taxon>
        <taxon>Paenibacillaceae</taxon>
        <taxon>Paenibacillus</taxon>
    </lineage>
</organism>
<dbReference type="CDD" id="cd00082">
    <property type="entry name" value="HisKA"/>
    <property type="match status" value="1"/>
</dbReference>
<dbReference type="OrthoDB" id="335833at2"/>
<keyword evidence="6" id="KW-0808">Transferase</keyword>
<dbReference type="InterPro" id="IPR003661">
    <property type="entry name" value="HisK_dim/P_dom"/>
</dbReference>
<evidence type="ECO:0000259" key="16">
    <source>
        <dbReference type="PROSITE" id="PS50109"/>
    </source>
</evidence>
<keyword evidence="8" id="KW-0547">Nucleotide-binding</keyword>
<evidence type="ECO:0000313" key="18">
    <source>
        <dbReference type="EMBL" id="RUT29571.1"/>
    </source>
</evidence>
<dbReference type="AlphaFoldDB" id="A0A433X6C2"/>
<feature type="compositionally biased region" description="Low complexity" evidence="14">
    <location>
        <begin position="90"/>
        <end position="99"/>
    </location>
</feature>
<dbReference type="Gene3D" id="1.10.287.130">
    <property type="match status" value="1"/>
</dbReference>
<evidence type="ECO:0000256" key="5">
    <source>
        <dbReference type="ARBA" id="ARBA00022553"/>
    </source>
</evidence>
<dbReference type="SMART" id="SM00304">
    <property type="entry name" value="HAMP"/>
    <property type="match status" value="1"/>
</dbReference>
<evidence type="ECO:0000259" key="17">
    <source>
        <dbReference type="PROSITE" id="PS50885"/>
    </source>
</evidence>
<dbReference type="EMBL" id="RZNX01000006">
    <property type="protein sequence ID" value="RUT29571.1"/>
    <property type="molecule type" value="Genomic_DNA"/>
</dbReference>
<keyword evidence="10" id="KW-0067">ATP-binding</keyword>
<feature type="domain" description="HAMP" evidence="17">
    <location>
        <begin position="227"/>
        <end position="280"/>
    </location>
</feature>
<dbReference type="InterPro" id="IPR003594">
    <property type="entry name" value="HATPase_dom"/>
</dbReference>
<dbReference type="PANTHER" id="PTHR45436">
    <property type="entry name" value="SENSOR HISTIDINE KINASE YKOH"/>
    <property type="match status" value="1"/>
</dbReference>
<comment type="subcellular location">
    <subcellularLocation>
        <location evidence="2">Cell membrane</location>
        <topology evidence="2">Multi-pass membrane protein</topology>
    </subcellularLocation>
</comment>
<dbReference type="Pfam" id="PF02518">
    <property type="entry name" value="HATPase_c"/>
    <property type="match status" value="1"/>
</dbReference>
<accession>A0A433X6C2</accession>
<dbReference type="InterPro" id="IPR050428">
    <property type="entry name" value="TCS_sensor_his_kinase"/>
</dbReference>
<dbReference type="SUPFAM" id="SSF55874">
    <property type="entry name" value="ATPase domain of HSP90 chaperone/DNA topoisomerase II/histidine kinase"/>
    <property type="match status" value="1"/>
</dbReference>
<dbReference type="Gene3D" id="3.30.565.10">
    <property type="entry name" value="Histidine kinase-like ATPase, C-terminal domain"/>
    <property type="match status" value="1"/>
</dbReference>
<dbReference type="Proteomes" id="UP000272464">
    <property type="component" value="Unassembled WGS sequence"/>
</dbReference>
<feature type="transmembrane region" description="Helical" evidence="15">
    <location>
        <begin position="204"/>
        <end position="226"/>
    </location>
</feature>
<dbReference type="SUPFAM" id="SSF47384">
    <property type="entry name" value="Homodimeric domain of signal transducing histidine kinase"/>
    <property type="match status" value="1"/>
</dbReference>
<evidence type="ECO:0000256" key="14">
    <source>
        <dbReference type="SAM" id="MobiDB-lite"/>
    </source>
</evidence>
<evidence type="ECO:0000256" key="3">
    <source>
        <dbReference type="ARBA" id="ARBA00012438"/>
    </source>
</evidence>
<dbReference type="GO" id="GO:0000155">
    <property type="term" value="F:phosphorelay sensor kinase activity"/>
    <property type="evidence" value="ECO:0007669"/>
    <property type="project" value="InterPro"/>
</dbReference>
<dbReference type="PROSITE" id="PS50109">
    <property type="entry name" value="HIS_KIN"/>
    <property type="match status" value="1"/>
</dbReference>
<keyword evidence="13 15" id="KW-0472">Membrane</keyword>
<evidence type="ECO:0000256" key="15">
    <source>
        <dbReference type="SAM" id="Phobius"/>
    </source>
</evidence>
<dbReference type="InterPro" id="IPR004358">
    <property type="entry name" value="Sig_transdc_His_kin-like_C"/>
</dbReference>
<dbReference type="InterPro" id="IPR003660">
    <property type="entry name" value="HAMP_dom"/>
</dbReference>
<gene>
    <name evidence="18" type="ORF">EJP77_14430</name>
</gene>
<dbReference type="Gene3D" id="6.10.340.10">
    <property type="match status" value="1"/>
</dbReference>
<dbReference type="Pfam" id="PF00512">
    <property type="entry name" value="HisKA"/>
    <property type="match status" value="1"/>
</dbReference>
<dbReference type="GO" id="GO:0005886">
    <property type="term" value="C:plasma membrane"/>
    <property type="evidence" value="ECO:0007669"/>
    <property type="project" value="UniProtKB-SubCell"/>
</dbReference>
<reference evidence="18 19" key="1">
    <citation type="submission" date="2018-12" db="EMBL/GenBank/DDBJ databases">
        <authorList>
            <person name="Sun L."/>
            <person name="Chen Z."/>
        </authorList>
    </citation>
    <scope>NUCLEOTIDE SEQUENCE [LARGE SCALE GENOMIC DNA]</scope>
    <source>
        <strain evidence="18 19">3-5-3</strain>
    </source>
</reference>